<protein>
    <submittedName>
        <fullName evidence="1">Pyruvate kinase</fullName>
    </submittedName>
</protein>
<proteinExistence type="predicted"/>
<dbReference type="OrthoDB" id="164847at2"/>
<keyword evidence="1" id="KW-0670">Pyruvate</keyword>
<dbReference type="InterPro" id="IPR021377">
    <property type="entry name" value="DUF3006"/>
</dbReference>
<keyword evidence="1" id="KW-0808">Transferase</keyword>
<organism evidence="1 2">
    <name type="scientific">Thermoclostridium stercorarium subsp. thermolacticum DSM 2910</name>
    <dbReference type="NCBI Taxonomy" id="1121336"/>
    <lineage>
        <taxon>Bacteria</taxon>
        <taxon>Bacillati</taxon>
        <taxon>Bacillota</taxon>
        <taxon>Clostridia</taxon>
        <taxon>Eubacteriales</taxon>
        <taxon>Oscillospiraceae</taxon>
        <taxon>Thermoclostridium</taxon>
    </lineage>
</organism>
<reference evidence="1 2" key="1">
    <citation type="submission" date="2016-02" db="EMBL/GenBank/DDBJ databases">
        <title>Comparison of Clostridium stercorarium subspecies using comparative genomics and transcriptomics.</title>
        <authorList>
            <person name="Schellenberg J."/>
            <person name="Thallinger G."/>
            <person name="Levin D.B."/>
            <person name="Zhang X."/>
            <person name="Alvare G."/>
            <person name="Fristensky B."/>
            <person name="Sparling R."/>
        </authorList>
    </citation>
    <scope>NUCLEOTIDE SEQUENCE [LARGE SCALE GENOMIC DNA]</scope>
    <source>
        <strain evidence="1 2">DSM 2910</strain>
    </source>
</reference>
<name>A0A1B1YCX3_THEST</name>
<dbReference type="GO" id="GO:0016301">
    <property type="term" value="F:kinase activity"/>
    <property type="evidence" value="ECO:0007669"/>
    <property type="project" value="UniProtKB-KW"/>
</dbReference>
<keyword evidence="1" id="KW-0418">Kinase</keyword>
<dbReference type="RefSeq" id="WP_015358935.1">
    <property type="nucleotide sequence ID" value="NZ_CP014672.1"/>
</dbReference>
<gene>
    <name evidence="1" type="ORF">CSTERTH_05960</name>
</gene>
<evidence type="ECO:0000313" key="1">
    <source>
        <dbReference type="EMBL" id="ANW98610.1"/>
    </source>
</evidence>
<dbReference type="AlphaFoldDB" id="A0A1B1YCX3"/>
<dbReference type="EMBL" id="CP014672">
    <property type="protein sequence ID" value="ANW98610.1"/>
    <property type="molecule type" value="Genomic_DNA"/>
</dbReference>
<dbReference type="Proteomes" id="UP000092971">
    <property type="component" value="Chromosome"/>
</dbReference>
<sequence length="70" mass="8415">MQVIIDRFEGEYAVCETEERRIINIHKSHLPPEAREGDVLSITDEHITIDIEKTKERKERIEKLIRDLWE</sequence>
<dbReference type="Gene3D" id="6.20.120.50">
    <property type="match status" value="1"/>
</dbReference>
<accession>A0A1B1YCX3</accession>
<dbReference type="Pfam" id="PF11213">
    <property type="entry name" value="DUF3006"/>
    <property type="match status" value="1"/>
</dbReference>
<evidence type="ECO:0000313" key="2">
    <source>
        <dbReference type="Proteomes" id="UP000092971"/>
    </source>
</evidence>